<keyword evidence="1" id="KW-0812">Transmembrane</keyword>
<evidence type="ECO:0000259" key="2">
    <source>
        <dbReference type="PROSITE" id="PS50234"/>
    </source>
</evidence>
<comment type="caution">
    <text evidence="3">The sequence shown here is derived from an EMBL/GenBank/DDBJ whole genome shotgun (WGS) entry which is preliminary data.</text>
</comment>
<dbReference type="Pfam" id="PF13400">
    <property type="entry name" value="Tad"/>
    <property type="match status" value="1"/>
</dbReference>
<evidence type="ECO:0000313" key="3">
    <source>
        <dbReference type="EMBL" id="MBB3939305.1"/>
    </source>
</evidence>
<gene>
    <name evidence="3" type="ORF">GGR39_000945</name>
</gene>
<dbReference type="EMBL" id="JACIDY010000002">
    <property type="protein sequence ID" value="MBB3939305.1"/>
    <property type="molecule type" value="Genomic_DNA"/>
</dbReference>
<organism evidence="3 4">
    <name type="scientific">Novosphingobium fluoreni</name>
    <dbReference type="NCBI Taxonomy" id="1391222"/>
    <lineage>
        <taxon>Bacteria</taxon>
        <taxon>Pseudomonadati</taxon>
        <taxon>Pseudomonadota</taxon>
        <taxon>Alphaproteobacteria</taxon>
        <taxon>Sphingomonadales</taxon>
        <taxon>Sphingomonadaceae</taxon>
        <taxon>Novosphingobium</taxon>
    </lineage>
</organism>
<protein>
    <submittedName>
        <fullName evidence="3">Flp pilus assembly protein TadG</fullName>
    </submittedName>
</protein>
<keyword evidence="4" id="KW-1185">Reference proteome</keyword>
<dbReference type="AlphaFoldDB" id="A0A7W6BZG3"/>
<dbReference type="PROSITE" id="PS50234">
    <property type="entry name" value="VWFA"/>
    <property type="match status" value="1"/>
</dbReference>
<proteinExistence type="predicted"/>
<feature type="domain" description="VWFA" evidence="2">
    <location>
        <begin position="160"/>
        <end position="241"/>
    </location>
</feature>
<dbReference type="InterPro" id="IPR036465">
    <property type="entry name" value="vWFA_dom_sf"/>
</dbReference>
<evidence type="ECO:0000313" key="4">
    <source>
        <dbReference type="Proteomes" id="UP000561459"/>
    </source>
</evidence>
<reference evidence="3 4" key="1">
    <citation type="submission" date="2020-08" db="EMBL/GenBank/DDBJ databases">
        <title>Genomic Encyclopedia of Type Strains, Phase IV (KMG-IV): sequencing the most valuable type-strain genomes for metagenomic binning, comparative biology and taxonomic classification.</title>
        <authorList>
            <person name="Goeker M."/>
        </authorList>
    </citation>
    <scope>NUCLEOTIDE SEQUENCE [LARGE SCALE GENOMIC DNA]</scope>
    <source>
        <strain evidence="3 4">DSM 27568</strain>
    </source>
</reference>
<dbReference type="SUPFAM" id="SSF53300">
    <property type="entry name" value="vWA-like"/>
    <property type="match status" value="1"/>
</dbReference>
<dbReference type="Gene3D" id="3.40.50.410">
    <property type="entry name" value="von Willebrand factor, type A domain"/>
    <property type="match status" value="2"/>
</dbReference>
<accession>A0A7W6BZG3</accession>
<dbReference type="InterPro" id="IPR002035">
    <property type="entry name" value="VWF_A"/>
</dbReference>
<name>A0A7W6BZG3_9SPHN</name>
<keyword evidence="1" id="KW-0472">Membrane</keyword>
<dbReference type="InterPro" id="IPR028087">
    <property type="entry name" value="Tad_N"/>
</dbReference>
<evidence type="ECO:0000256" key="1">
    <source>
        <dbReference type="SAM" id="Phobius"/>
    </source>
</evidence>
<dbReference type="Proteomes" id="UP000561459">
    <property type="component" value="Unassembled WGS sequence"/>
</dbReference>
<feature type="transmembrane region" description="Helical" evidence="1">
    <location>
        <begin position="30"/>
        <end position="50"/>
    </location>
</feature>
<keyword evidence="1" id="KW-1133">Transmembrane helix</keyword>
<dbReference type="RefSeq" id="WP_183616104.1">
    <property type="nucleotide sequence ID" value="NZ_JACIDY010000002.1"/>
</dbReference>
<sequence length="550" mass="60059">MPNVATLIAAANRWIADWRRLWNDTRGNTFMIAAAAMVPMLAMVGSGIDMSRGYLARTRLQEACDAGVLATRKKIGSTVITNNVIPTDAAAAGNRFFNLNFQDGAYGTTNRTFTMTLLSNYTINGTATATVPTSVMKLFTIDNLPITVNCSAQFNYSNSDIMMVLDTTGSMNDTNPGDTSSKISVLRQVVKDFYTSVEATKGQGTRIRYGFVPYSTNVNVGFLLKSGWMVDQNNYETRSAVGSGFNARWRYASRSIPVSGLKSSNPDTLYPGGTITERIAGTPSSPLNTTLTYNGCIEERATYVIDDYNNVDLTRAHDLDIDAVPVSNNPDTQWRPLFPELAYLRGITNWGNYLYGSWSPGSVDYSDDYTNASALGFAACPAKARKLAEMTATDVNTYVNSLVAAGSTYHDIGMIWGGRLISPTGLFAAENAEINGRPTTRHLIFLTDGETSPLEYSYDSYGVEPLSQKRWNYSSKYTLTQTVENRFTVACNQVKNKNVTVWTIGFGTAVTDLMKNCAGPGHWFQASNSKQLADAFAAIAASIGDLRIIK</sequence>